<comment type="caution">
    <text evidence="3">The sequence shown here is derived from an EMBL/GenBank/DDBJ whole genome shotgun (WGS) entry which is preliminary data.</text>
</comment>
<feature type="signal peptide" evidence="2">
    <location>
        <begin position="1"/>
        <end position="21"/>
    </location>
</feature>
<feature type="compositionally biased region" description="Basic and acidic residues" evidence="1">
    <location>
        <begin position="98"/>
        <end position="109"/>
    </location>
</feature>
<reference evidence="3 4" key="1">
    <citation type="submission" date="2015-11" db="EMBL/GenBank/DDBJ databases">
        <title>Genomes and virulence difference between two physiological races of Phytophthora nicotianae.</title>
        <authorList>
            <person name="Liu H."/>
            <person name="Ma X."/>
            <person name="Yu H."/>
            <person name="Fang D."/>
            <person name="Li Y."/>
            <person name="Wang X."/>
            <person name="Wang W."/>
            <person name="Dong Y."/>
            <person name="Xiao B."/>
        </authorList>
    </citation>
    <scope>NUCLEOTIDE SEQUENCE [LARGE SCALE GENOMIC DNA]</scope>
    <source>
        <strain evidence="4">race 0</strain>
    </source>
</reference>
<gene>
    <name evidence="3" type="ORF">AM587_10000892</name>
</gene>
<sequence>MVKLMVTIAVAMAAASVLVQASSHPGSPLSPHSQFQRDGRSASNNLDLGSQDSDADLSPPHDFSRDFESPPGSNSGDKLHGGHHHHHHPPPDAGSVDQHSDGKGPDNKHPRDHGHRHHGMPPHSSDSGSWRDGSGGQFPPRPNVGEDLTPGDPGRQLRANKPSENSNNSGSARVPRDSSWHGSGSFDVHIPRPPNAGEKPLASNGERGSKPPKNDGSPGGNPPPLQPDSSVESN</sequence>
<evidence type="ECO:0000313" key="4">
    <source>
        <dbReference type="Proteomes" id="UP000052943"/>
    </source>
</evidence>
<dbReference type="AlphaFoldDB" id="A0A0W8BX89"/>
<feature type="compositionally biased region" description="Basic residues" evidence="1">
    <location>
        <begin position="110"/>
        <end position="120"/>
    </location>
</feature>
<feature type="compositionally biased region" description="Polar residues" evidence="1">
    <location>
        <begin position="162"/>
        <end position="171"/>
    </location>
</feature>
<feature type="chain" id="PRO_5006939859" evidence="2">
    <location>
        <begin position="22"/>
        <end position="234"/>
    </location>
</feature>
<protein>
    <submittedName>
        <fullName evidence="3">Uncharacterized protein</fullName>
    </submittedName>
</protein>
<accession>A0A0W8BX89</accession>
<feature type="compositionally biased region" description="Polar residues" evidence="1">
    <location>
        <begin position="41"/>
        <end position="52"/>
    </location>
</feature>
<name>A0A0W8BX89_PHYNI</name>
<organism evidence="3 4">
    <name type="scientific">Phytophthora nicotianae</name>
    <name type="common">Potato buckeye rot agent</name>
    <name type="synonym">Phytophthora parasitica</name>
    <dbReference type="NCBI Taxonomy" id="4792"/>
    <lineage>
        <taxon>Eukaryota</taxon>
        <taxon>Sar</taxon>
        <taxon>Stramenopiles</taxon>
        <taxon>Oomycota</taxon>
        <taxon>Peronosporomycetes</taxon>
        <taxon>Peronosporales</taxon>
        <taxon>Peronosporaceae</taxon>
        <taxon>Phytophthora</taxon>
    </lineage>
</organism>
<dbReference type="EMBL" id="LNFO01005791">
    <property type="protein sequence ID" value="KUF76471.1"/>
    <property type="molecule type" value="Genomic_DNA"/>
</dbReference>
<dbReference type="Proteomes" id="UP000052943">
    <property type="component" value="Unassembled WGS sequence"/>
</dbReference>
<keyword evidence="2" id="KW-0732">Signal</keyword>
<evidence type="ECO:0000313" key="3">
    <source>
        <dbReference type="EMBL" id="KUF76471.1"/>
    </source>
</evidence>
<evidence type="ECO:0000256" key="1">
    <source>
        <dbReference type="SAM" id="MobiDB-lite"/>
    </source>
</evidence>
<evidence type="ECO:0000256" key="2">
    <source>
        <dbReference type="SAM" id="SignalP"/>
    </source>
</evidence>
<feature type="region of interest" description="Disordered" evidence="1">
    <location>
        <begin position="20"/>
        <end position="234"/>
    </location>
</feature>
<proteinExistence type="predicted"/>
<feature type="compositionally biased region" description="Low complexity" evidence="1">
    <location>
        <begin position="22"/>
        <end position="33"/>
    </location>
</feature>